<gene>
    <name evidence="1" type="ORF">DMB68_02300</name>
</gene>
<dbReference type="RefSeq" id="WP_110345055.1">
    <property type="nucleotide sequence ID" value="NZ_QJHL01000001.1"/>
</dbReference>
<evidence type="ECO:0000313" key="2">
    <source>
        <dbReference type="Proteomes" id="UP000247681"/>
    </source>
</evidence>
<dbReference type="OrthoDB" id="1329029at2"/>
<accession>A0A2V4C7X2</accession>
<keyword evidence="2" id="KW-1185">Reference proteome</keyword>
<dbReference type="Proteomes" id="UP000247681">
    <property type="component" value="Unassembled WGS sequence"/>
</dbReference>
<protein>
    <submittedName>
        <fullName evidence="1">Uncharacterized protein</fullName>
    </submittedName>
</protein>
<name>A0A2V4C7X2_9FLAO</name>
<comment type="caution">
    <text evidence="1">The sequence shown here is derived from an EMBL/GenBank/DDBJ whole genome shotgun (WGS) entry which is preliminary data.</text>
</comment>
<dbReference type="EMBL" id="QJHL01000001">
    <property type="protein sequence ID" value="PXY46040.1"/>
    <property type="molecule type" value="Genomic_DNA"/>
</dbReference>
<dbReference type="AlphaFoldDB" id="A0A2V4C7X2"/>
<reference evidence="1 2" key="1">
    <citation type="submission" date="2018-05" db="EMBL/GenBank/DDBJ databases">
        <title>Flavobacterium sp. strain IMCC34758, incomplete genome.</title>
        <authorList>
            <person name="Joung Y."/>
        </authorList>
    </citation>
    <scope>NUCLEOTIDE SEQUENCE [LARGE SCALE GENOMIC DNA]</scope>
    <source>
        <strain evidence="1 2">IMCC34758</strain>
    </source>
</reference>
<proteinExistence type="predicted"/>
<organism evidence="1 2">
    <name type="scientific">Flavobacterium hydrophilum</name>
    <dbReference type="NCBI Taxonomy" id="2211445"/>
    <lineage>
        <taxon>Bacteria</taxon>
        <taxon>Pseudomonadati</taxon>
        <taxon>Bacteroidota</taxon>
        <taxon>Flavobacteriia</taxon>
        <taxon>Flavobacteriales</taxon>
        <taxon>Flavobacteriaceae</taxon>
        <taxon>Flavobacterium</taxon>
    </lineage>
</organism>
<sequence>MRKITRILILSLFCVCNYACKKQQNNIKKDTDEKVNKENRDHHSLSRNDSDSSFFTYKKWDLVNKKEGEYKSSNELIQLKKELDEKNNIGGIKFYLNNKEVDFIISDAYVFTPYLFVDKDKCIILIKEEDEGGIYGYFLYYFDGNKPVTKEYLDIAPINDVEINKFIQFKNSNNSIKISLLTEKYYNTDLEKNENSNSYNFIVDFNKKGAFSNGVIAKNSFNKIQLSENQSTQWRGKYSCNFLRMKEESADPRAYAMIYINIEENAATFQLESYLEDLNKGLFILSCSSTEIILVEKNNKNSKFIITKNNKNFKLKSDLLDKTIGEISTYELVKK</sequence>
<evidence type="ECO:0000313" key="1">
    <source>
        <dbReference type="EMBL" id="PXY46040.1"/>
    </source>
</evidence>